<evidence type="ECO:0000259" key="5">
    <source>
        <dbReference type="PROSITE" id="PS51918"/>
    </source>
</evidence>
<keyword evidence="4" id="KW-0411">Iron-sulfur</keyword>
<sequence length="497" mass="57434">MKTISLCPVCLKRIEADVFEEDGKVIIEKECPEHGKFRDVYWNDSEMYKRYNKYEYIGNGIRKANTEVKDGCPFDCGLCPNHKSTTVLANLDVTNRCNLNCPICFANANRTKKVYEPSVEEIKQMMINLRNEDVPCPAIQFAGGEPTVREDLPELIKMAKELGFNHVQVATNGIKLKDIEYIKKLKEAGLSTIYLQFDGLTERPYLIARNKNLLPLKLKVIENCRKANFNSVVLVPTLVKGVNDDQMGGIIRFAAKNKDVVRNVNVQPVSFTGRIDENKRLEQRITIPDFVKLVEEQTDGEILKDDFYPVPFVVPISLFVELWENREVIKLSAHQHCGAATYVFVENDKLIPITRFFDVEGFIEVLKEIYENYNDKNKLSRIEKGKILLKITKALPSLVDSSKMPSNIKLMETLIKILKGDYNALSKFHFNTILIGCMHFMDPYNFDAKRIQRCVIHYALPDNKIIPFCTYNTLYRKQFEDKYSIPIEEWRKRKNNE</sequence>
<protein>
    <submittedName>
        <fullName evidence="6">Radical SAM domain protein</fullName>
    </submittedName>
</protein>
<dbReference type="PANTHER" id="PTHR43306:SF1">
    <property type="entry name" value="7,8-DIHYDRO-6-HYDROXYMETHYLPTERIN DIMETHYLTRANSFERASE"/>
    <property type="match status" value="1"/>
</dbReference>
<reference evidence="6" key="1">
    <citation type="submission" date="2011-05" db="EMBL/GenBank/DDBJ databases">
        <title>Complete sequence of chromosome of Methanothermococcus okinawensis IH1.</title>
        <authorList>
            <consortium name="US DOE Joint Genome Institute"/>
            <person name="Lucas S."/>
            <person name="Han J."/>
            <person name="Lapidus A."/>
            <person name="Cheng J.-F."/>
            <person name="Goodwin L."/>
            <person name="Pitluck S."/>
            <person name="Peters L."/>
            <person name="Mikhailova N."/>
            <person name="Held B."/>
            <person name="Han C."/>
            <person name="Tapia R."/>
            <person name="Land M."/>
            <person name="Hauser L."/>
            <person name="Kyrpides N."/>
            <person name="Ivanova N."/>
            <person name="Pagani I."/>
            <person name="Sieprawska-Lupa M."/>
            <person name="Takai K."/>
            <person name="Miyazaki J."/>
            <person name="Whitman W."/>
            <person name="Woyke T."/>
        </authorList>
    </citation>
    <scope>NUCLEOTIDE SEQUENCE</scope>
    <source>
        <strain evidence="6">IH1</strain>
    </source>
</reference>
<dbReference type="Gene3D" id="3.20.20.70">
    <property type="entry name" value="Aldolase class I"/>
    <property type="match status" value="1"/>
</dbReference>
<keyword evidence="2" id="KW-0479">Metal-binding</keyword>
<dbReference type="NCBIfam" id="NF045702">
    <property type="entry name" value="rSAM_GDGT_ether"/>
    <property type="match status" value="1"/>
</dbReference>
<dbReference type="SMR" id="F8ALI5"/>
<dbReference type="KEGG" id="mok:Metok_1105"/>
<keyword evidence="1" id="KW-0949">S-adenosyl-L-methionine</keyword>
<evidence type="ECO:0000256" key="1">
    <source>
        <dbReference type="ARBA" id="ARBA00022691"/>
    </source>
</evidence>
<dbReference type="InterPro" id="IPR056488">
    <property type="entry name" value="Zn_ribbon_HMPTM"/>
</dbReference>
<dbReference type="GO" id="GO:0051539">
    <property type="term" value="F:4 iron, 4 sulfur cluster binding"/>
    <property type="evidence" value="ECO:0007669"/>
    <property type="project" value="InterPro"/>
</dbReference>
<dbReference type="CDD" id="cd01335">
    <property type="entry name" value="Radical_SAM"/>
    <property type="match status" value="1"/>
</dbReference>
<dbReference type="eggNOG" id="arCOG00933">
    <property type="taxonomic scope" value="Archaea"/>
</dbReference>
<dbReference type="InterPro" id="IPR013785">
    <property type="entry name" value="Aldolase_TIM"/>
</dbReference>
<feature type="domain" description="Radical SAM core" evidence="5">
    <location>
        <begin position="81"/>
        <end position="303"/>
    </location>
</feature>
<dbReference type="SUPFAM" id="SSF102114">
    <property type="entry name" value="Radical SAM enzymes"/>
    <property type="match status" value="1"/>
</dbReference>
<evidence type="ECO:0000256" key="3">
    <source>
        <dbReference type="ARBA" id="ARBA00023004"/>
    </source>
</evidence>
<dbReference type="Pfam" id="PF04055">
    <property type="entry name" value="Radical_SAM"/>
    <property type="match status" value="1"/>
</dbReference>
<dbReference type="GO" id="GO:0046872">
    <property type="term" value="F:metal ion binding"/>
    <property type="evidence" value="ECO:0007669"/>
    <property type="project" value="UniProtKB-KW"/>
</dbReference>
<dbReference type="EMBL" id="CP002792">
    <property type="protein sequence ID" value="AEH07074.1"/>
    <property type="molecule type" value="Genomic_DNA"/>
</dbReference>
<name>F8ALI5_METOI</name>
<dbReference type="AlphaFoldDB" id="F8ALI5"/>
<dbReference type="PANTHER" id="PTHR43306">
    <property type="entry name" value="7,8-DIHYDRO-6-HYDROXYMETHYLPTERIN DIMETHYLTRANSFERASE"/>
    <property type="match status" value="1"/>
</dbReference>
<evidence type="ECO:0000313" key="7">
    <source>
        <dbReference type="Proteomes" id="UP000009296"/>
    </source>
</evidence>
<dbReference type="PROSITE" id="PS51918">
    <property type="entry name" value="RADICAL_SAM"/>
    <property type="match status" value="1"/>
</dbReference>
<evidence type="ECO:0000313" key="6">
    <source>
        <dbReference type="EMBL" id="AEH07074.1"/>
    </source>
</evidence>
<dbReference type="GeneID" id="10773261"/>
<dbReference type="RefSeq" id="WP_013867258.1">
    <property type="nucleotide sequence ID" value="NC_015636.1"/>
</dbReference>
<keyword evidence="3" id="KW-0408">Iron</keyword>
<keyword evidence="7" id="KW-1185">Reference proteome</keyword>
<dbReference type="SFLD" id="SFLDG01100">
    <property type="entry name" value="methyltransferase_(Class_D)"/>
    <property type="match status" value="1"/>
</dbReference>
<dbReference type="HOGENOM" id="CLU_023791_0_0_2"/>
<gene>
    <name evidence="6" type="ordered locus">Metok_1105</name>
</gene>
<dbReference type="SFLD" id="SFLDS00029">
    <property type="entry name" value="Radical_SAM"/>
    <property type="match status" value="1"/>
</dbReference>
<dbReference type="STRING" id="647113.Metok_1105"/>
<dbReference type="InterPro" id="IPR058240">
    <property type="entry name" value="rSAM_sf"/>
</dbReference>
<dbReference type="GO" id="GO:0008168">
    <property type="term" value="F:methyltransferase activity"/>
    <property type="evidence" value="ECO:0007669"/>
    <property type="project" value="InterPro"/>
</dbReference>
<dbReference type="InterPro" id="IPR034474">
    <property type="entry name" value="Methyltransferase_Class_D"/>
</dbReference>
<dbReference type="Pfam" id="PF23545">
    <property type="entry name" value="Zn_ribbon_HMPTM"/>
    <property type="match status" value="1"/>
</dbReference>
<dbReference type="InterPro" id="IPR034471">
    <property type="entry name" value="GDGT/MA_synthase"/>
</dbReference>
<dbReference type="Proteomes" id="UP000009296">
    <property type="component" value="Chromosome"/>
</dbReference>
<accession>F8ALI5</accession>
<organism evidence="6 7">
    <name type="scientific">Methanothermococcus okinawensis (strain DSM 14208 / JCM 11175 / IH1)</name>
    <dbReference type="NCBI Taxonomy" id="647113"/>
    <lineage>
        <taxon>Archaea</taxon>
        <taxon>Methanobacteriati</taxon>
        <taxon>Methanobacteriota</taxon>
        <taxon>Methanomada group</taxon>
        <taxon>Methanococci</taxon>
        <taxon>Methanococcales</taxon>
        <taxon>Methanococcaceae</taxon>
        <taxon>Methanothermococcus</taxon>
    </lineage>
</organism>
<dbReference type="OrthoDB" id="49555at2157"/>
<dbReference type="SFLD" id="SFLDF00385">
    <property type="entry name" value="7_8-dihydro-6-hydroxymethylpte"/>
    <property type="match status" value="1"/>
</dbReference>
<proteinExistence type="predicted"/>
<dbReference type="SFLD" id="SFLDG01067">
    <property type="entry name" value="SPASM/twitch_domain_containing"/>
    <property type="match status" value="1"/>
</dbReference>
<dbReference type="InterPro" id="IPR007197">
    <property type="entry name" value="rSAM"/>
</dbReference>
<evidence type="ECO:0000256" key="4">
    <source>
        <dbReference type="ARBA" id="ARBA00023014"/>
    </source>
</evidence>
<evidence type="ECO:0000256" key="2">
    <source>
        <dbReference type="ARBA" id="ARBA00022723"/>
    </source>
</evidence>